<feature type="non-terminal residue" evidence="2">
    <location>
        <position position="227"/>
    </location>
</feature>
<protein>
    <submittedName>
        <fullName evidence="2">PiggyBac transposable element-derived protein 3</fullName>
    </submittedName>
</protein>
<dbReference type="PANTHER" id="PTHR47272:SF2">
    <property type="entry name" value="PIGGYBAC TRANSPOSABLE ELEMENT-DERIVED PROTEIN 3-LIKE"/>
    <property type="match status" value="1"/>
</dbReference>
<dbReference type="Pfam" id="PF13843">
    <property type="entry name" value="DDE_Tnp_1_7"/>
    <property type="match status" value="1"/>
</dbReference>
<gene>
    <name evidence="2" type="ORF">X975_17673</name>
</gene>
<dbReference type="EMBL" id="KK115737">
    <property type="protein sequence ID" value="KFM65875.1"/>
    <property type="molecule type" value="Genomic_DNA"/>
</dbReference>
<dbReference type="AlphaFoldDB" id="A0A087TL86"/>
<reference evidence="2 3" key="1">
    <citation type="submission" date="2013-11" db="EMBL/GenBank/DDBJ databases">
        <title>Genome sequencing of Stegodyphus mimosarum.</title>
        <authorList>
            <person name="Bechsgaard J."/>
        </authorList>
    </citation>
    <scope>NUCLEOTIDE SEQUENCE [LARGE SCALE GENOMIC DNA]</scope>
</reference>
<evidence type="ECO:0000313" key="3">
    <source>
        <dbReference type="Proteomes" id="UP000054359"/>
    </source>
</evidence>
<keyword evidence="3" id="KW-1185">Reference proteome</keyword>
<evidence type="ECO:0000259" key="1">
    <source>
        <dbReference type="Pfam" id="PF13843"/>
    </source>
</evidence>
<dbReference type="OrthoDB" id="6436761at2759"/>
<accession>A0A087TL86</accession>
<sequence>MKQYLPMKPHKWGFKFFVLCGISGFAYKLELYSGQENNEKFRQKGEPDLGTSANVVIRLARIISRNKNYSLYFDNYYTSIPLLAYLSKEGIYSLGTINRNRIPNSKIPTEKVFNKMVRGHSMEFVGNYNDVAWKDNKTVIMASTFAGEKPLGKVLRYNKKTKDRIEIIRPHVIEEYNKHMGGVDFLDNIIAQHKILMSSKKWPRGSTQILLGTLDMKNSQCIDQMPV</sequence>
<evidence type="ECO:0000313" key="2">
    <source>
        <dbReference type="EMBL" id="KFM65875.1"/>
    </source>
</evidence>
<proteinExistence type="predicted"/>
<dbReference type="STRING" id="407821.A0A087TL86"/>
<dbReference type="PANTHER" id="PTHR47272">
    <property type="entry name" value="DDE_TNP_1_7 DOMAIN-CONTAINING PROTEIN"/>
    <property type="match status" value="1"/>
</dbReference>
<dbReference type="Proteomes" id="UP000054359">
    <property type="component" value="Unassembled WGS sequence"/>
</dbReference>
<name>A0A087TL86_STEMI</name>
<feature type="domain" description="PiggyBac transposable element-derived protein" evidence="1">
    <location>
        <begin position="2"/>
        <end position="204"/>
    </location>
</feature>
<organism evidence="2 3">
    <name type="scientific">Stegodyphus mimosarum</name>
    <name type="common">African social velvet spider</name>
    <dbReference type="NCBI Taxonomy" id="407821"/>
    <lineage>
        <taxon>Eukaryota</taxon>
        <taxon>Metazoa</taxon>
        <taxon>Ecdysozoa</taxon>
        <taxon>Arthropoda</taxon>
        <taxon>Chelicerata</taxon>
        <taxon>Arachnida</taxon>
        <taxon>Araneae</taxon>
        <taxon>Araneomorphae</taxon>
        <taxon>Entelegynae</taxon>
        <taxon>Eresoidea</taxon>
        <taxon>Eresidae</taxon>
        <taxon>Stegodyphus</taxon>
    </lineage>
</organism>
<dbReference type="InterPro" id="IPR029526">
    <property type="entry name" value="PGBD"/>
</dbReference>
<dbReference type="OMA" id="HYLCVDE"/>